<dbReference type="Pfam" id="PF00348">
    <property type="entry name" value="polyprenyl_synt"/>
    <property type="match status" value="1"/>
</dbReference>
<sequence>MFVTTSFHKKYASEILKNVALKNFDLSKVVINANQAFRTALEPSNVKTIRDQSSPQLPTAMKILPDQEMQEFRSFFPHFVEDLTSNNLITDLPVMNRKLKKILNYNVPTGKHIRAAILIAVYKSIMQENNIRSGNIREDFILAWCMEMMGTYILIMDDIVDNSETRRGKLSWFKFKDVGLNAINDATIIQMSLFEIINKYFSEHKYYKELVNVFLKVNLKTFIGQTLDCERLDLEKISKQRFNEVTDNKTGYYTFYFPMVLAMYLANRPDLDFHRSGLKILWELGRFYQFQNDYMDCYGESYSGKLGTDIQEGKCSWLILNALERASLSQTKVLKENYGRWDKGCVEKVKEVYEELKLRDSYEAELTDRYTKMNTYLVYIKNELTRDLLKQLIRVCFGYQTYLTFQ</sequence>
<dbReference type="GO" id="GO:0016740">
    <property type="term" value="F:transferase activity"/>
    <property type="evidence" value="ECO:0007669"/>
    <property type="project" value="UniProtKB-KW"/>
</dbReference>
<organism evidence="8 9">
    <name type="scientific">Cryptolaemus montrouzieri</name>
    <dbReference type="NCBI Taxonomy" id="559131"/>
    <lineage>
        <taxon>Eukaryota</taxon>
        <taxon>Metazoa</taxon>
        <taxon>Ecdysozoa</taxon>
        <taxon>Arthropoda</taxon>
        <taxon>Hexapoda</taxon>
        <taxon>Insecta</taxon>
        <taxon>Pterygota</taxon>
        <taxon>Neoptera</taxon>
        <taxon>Endopterygota</taxon>
        <taxon>Coleoptera</taxon>
        <taxon>Polyphaga</taxon>
        <taxon>Cucujiformia</taxon>
        <taxon>Coccinelloidea</taxon>
        <taxon>Coccinellidae</taxon>
        <taxon>Scymninae</taxon>
        <taxon>Scymnini</taxon>
        <taxon>Cryptolaemus</taxon>
    </lineage>
</organism>
<evidence type="ECO:0000313" key="9">
    <source>
        <dbReference type="Proteomes" id="UP001516400"/>
    </source>
</evidence>
<accession>A0ABD2MLP2</accession>
<dbReference type="SFLD" id="SFLDS00005">
    <property type="entry name" value="Isoprenoid_Synthase_Type_I"/>
    <property type="match status" value="1"/>
</dbReference>
<dbReference type="GO" id="GO:0046872">
    <property type="term" value="F:metal ion binding"/>
    <property type="evidence" value="ECO:0007669"/>
    <property type="project" value="UniProtKB-KW"/>
</dbReference>
<protein>
    <recommendedName>
        <fullName evidence="6">Farnesyl pyrophosphate synthase</fullName>
    </recommendedName>
</protein>
<evidence type="ECO:0000256" key="2">
    <source>
        <dbReference type="ARBA" id="ARBA00022679"/>
    </source>
</evidence>
<gene>
    <name evidence="8" type="ORF">HHI36_011407</name>
</gene>
<dbReference type="PANTHER" id="PTHR11525">
    <property type="entry name" value="FARNESYL-PYROPHOSPHATE SYNTHETASE"/>
    <property type="match status" value="1"/>
</dbReference>
<dbReference type="Proteomes" id="UP001516400">
    <property type="component" value="Unassembled WGS sequence"/>
</dbReference>
<evidence type="ECO:0000256" key="4">
    <source>
        <dbReference type="ARBA" id="ARBA00022842"/>
    </source>
</evidence>
<keyword evidence="3" id="KW-0479">Metal-binding</keyword>
<evidence type="ECO:0000256" key="3">
    <source>
        <dbReference type="ARBA" id="ARBA00022723"/>
    </source>
</evidence>
<dbReference type="AlphaFoldDB" id="A0ABD2MLP2"/>
<keyword evidence="4" id="KW-0460">Magnesium</keyword>
<evidence type="ECO:0000256" key="7">
    <source>
        <dbReference type="RuleBase" id="RU004466"/>
    </source>
</evidence>
<comment type="pathway">
    <text evidence="5">Pheromone biosynthesis.</text>
</comment>
<dbReference type="EMBL" id="JABFTP020000001">
    <property type="protein sequence ID" value="KAL3267276.1"/>
    <property type="molecule type" value="Genomic_DNA"/>
</dbReference>
<dbReference type="InterPro" id="IPR008949">
    <property type="entry name" value="Isoprenoid_synthase_dom_sf"/>
</dbReference>
<evidence type="ECO:0000256" key="6">
    <source>
        <dbReference type="ARBA" id="ARBA00034546"/>
    </source>
</evidence>
<dbReference type="InterPro" id="IPR000092">
    <property type="entry name" value="Polyprenyl_synt"/>
</dbReference>
<dbReference type="GO" id="GO:0006720">
    <property type="term" value="P:isoprenoid metabolic process"/>
    <property type="evidence" value="ECO:0007669"/>
    <property type="project" value="UniProtKB-ARBA"/>
</dbReference>
<comment type="caution">
    <text evidence="8">The sequence shown here is derived from an EMBL/GenBank/DDBJ whole genome shotgun (WGS) entry which is preliminary data.</text>
</comment>
<comment type="cofactor">
    <cofactor evidence="1">
        <name>Mg(2+)</name>
        <dbReference type="ChEBI" id="CHEBI:18420"/>
    </cofactor>
</comment>
<evidence type="ECO:0000313" key="8">
    <source>
        <dbReference type="EMBL" id="KAL3267276.1"/>
    </source>
</evidence>
<dbReference type="SUPFAM" id="SSF48576">
    <property type="entry name" value="Terpenoid synthases"/>
    <property type="match status" value="1"/>
</dbReference>
<dbReference type="GO" id="GO:0042811">
    <property type="term" value="P:pheromone biosynthetic process"/>
    <property type="evidence" value="ECO:0007669"/>
    <property type="project" value="UniProtKB-ARBA"/>
</dbReference>
<dbReference type="PROSITE" id="PS00723">
    <property type="entry name" value="POLYPRENYL_SYNTHASE_1"/>
    <property type="match status" value="1"/>
</dbReference>
<comment type="similarity">
    <text evidence="7">Belongs to the FPP/GGPP synthase family.</text>
</comment>
<keyword evidence="2 7" id="KW-0808">Transferase</keyword>
<dbReference type="InterPro" id="IPR033749">
    <property type="entry name" value="Polyprenyl_synt_CS"/>
</dbReference>
<evidence type="ECO:0000256" key="1">
    <source>
        <dbReference type="ARBA" id="ARBA00001946"/>
    </source>
</evidence>
<dbReference type="PANTHER" id="PTHR11525:SF0">
    <property type="entry name" value="FARNESYL PYROPHOSPHATE SYNTHASE"/>
    <property type="match status" value="1"/>
</dbReference>
<evidence type="ECO:0000256" key="5">
    <source>
        <dbReference type="ARBA" id="ARBA00033740"/>
    </source>
</evidence>
<dbReference type="Gene3D" id="1.10.600.10">
    <property type="entry name" value="Farnesyl Diphosphate Synthase"/>
    <property type="match status" value="1"/>
</dbReference>
<reference evidence="8 9" key="1">
    <citation type="journal article" date="2021" name="BMC Biol.">
        <title>Horizontally acquired antibacterial genes associated with adaptive radiation of ladybird beetles.</title>
        <authorList>
            <person name="Li H.S."/>
            <person name="Tang X.F."/>
            <person name="Huang Y.H."/>
            <person name="Xu Z.Y."/>
            <person name="Chen M.L."/>
            <person name="Du X.Y."/>
            <person name="Qiu B.Y."/>
            <person name="Chen P.T."/>
            <person name="Zhang W."/>
            <person name="Slipinski A."/>
            <person name="Escalona H.E."/>
            <person name="Waterhouse R.M."/>
            <person name="Zwick A."/>
            <person name="Pang H."/>
        </authorList>
    </citation>
    <scope>NUCLEOTIDE SEQUENCE [LARGE SCALE GENOMIC DNA]</scope>
    <source>
        <strain evidence="8">SYSU2018</strain>
    </source>
</reference>
<proteinExistence type="inferred from homology"/>
<keyword evidence="9" id="KW-1185">Reference proteome</keyword>
<dbReference type="InterPro" id="IPR039702">
    <property type="entry name" value="FPS1-like"/>
</dbReference>
<name>A0ABD2MLP2_9CUCU</name>